<dbReference type="PANTHER" id="PTHR24252:SF7">
    <property type="entry name" value="HYALIN"/>
    <property type="match status" value="1"/>
</dbReference>
<dbReference type="InterPro" id="IPR043504">
    <property type="entry name" value="Peptidase_S1_PA_chymotrypsin"/>
</dbReference>
<dbReference type="SMART" id="SM00020">
    <property type="entry name" value="Tryp_SPc"/>
    <property type="match status" value="1"/>
</dbReference>
<protein>
    <recommendedName>
        <fullName evidence="2">Peptidase S1 domain-containing protein</fullName>
    </recommendedName>
</protein>
<dbReference type="InterPro" id="IPR018114">
    <property type="entry name" value="TRYPSIN_HIS"/>
</dbReference>
<name>A0A232F1E9_9HYME</name>
<dbReference type="InterPro" id="IPR001254">
    <property type="entry name" value="Trypsin_dom"/>
</dbReference>
<accession>A0A232F1E9</accession>
<sequence length="363" mass="40267">MSIEFQKALVYLFVISFHVSSSNIFGSATSVEKTMKTIGSAQRKIVRFPIQSNDDSSVPSIKRIKKATDRISDIKCKEYSEMTREVVWIKKIELMPMRLRCKKPIQLFVVGGSVAEPKEYPHIVALGRTVDASTTEYFCGGSLISDQWILTAAHCTTEARGLPNVALIGSANLNKINELNTGKLMSIESIKPHPDYNSSQLYADIALIKLSKPVEFSKTVKPACLYPIPDLEPKYLWASGYGSTSSVRLREGMTGLNLTKARLQLTDMKHCKQVYRSVKQLPHGIDSESQLCAGDKKGGWKRDTCAGDSGVPLQWTHPSGCLQEIVAITSFGISCAVPKMPAVYTKVSHYIDWIESVVWPNEN</sequence>
<dbReference type="AlphaFoldDB" id="A0A232F1E9"/>
<evidence type="ECO:0000259" key="2">
    <source>
        <dbReference type="PROSITE" id="PS50240"/>
    </source>
</evidence>
<dbReference type="STRING" id="543379.A0A232F1E9"/>
<dbReference type="CDD" id="cd00190">
    <property type="entry name" value="Tryp_SPc"/>
    <property type="match status" value="1"/>
</dbReference>
<dbReference type="InterPro" id="IPR001314">
    <property type="entry name" value="Peptidase_S1A"/>
</dbReference>
<dbReference type="SUPFAM" id="SSF50494">
    <property type="entry name" value="Trypsin-like serine proteases"/>
    <property type="match status" value="1"/>
</dbReference>
<dbReference type="Gene3D" id="2.40.10.10">
    <property type="entry name" value="Trypsin-like serine proteases"/>
    <property type="match status" value="1"/>
</dbReference>
<feature type="domain" description="Peptidase S1" evidence="2">
    <location>
        <begin position="109"/>
        <end position="359"/>
    </location>
</feature>
<keyword evidence="1" id="KW-1015">Disulfide bond</keyword>
<organism evidence="3 4">
    <name type="scientific">Trichomalopsis sarcophagae</name>
    <dbReference type="NCBI Taxonomy" id="543379"/>
    <lineage>
        <taxon>Eukaryota</taxon>
        <taxon>Metazoa</taxon>
        <taxon>Ecdysozoa</taxon>
        <taxon>Arthropoda</taxon>
        <taxon>Hexapoda</taxon>
        <taxon>Insecta</taxon>
        <taxon>Pterygota</taxon>
        <taxon>Neoptera</taxon>
        <taxon>Endopterygota</taxon>
        <taxon>Hymenoptera</taxon>
        <taxon>Apocrita</taxon>
        <taxon>Proctotrupomorpha</taxon>
        <taxon>Chalcidoidea</taxon>
        <taxon>Pteromalidae</taxon>
        <taxon>Pteromalinae</taxon>
        <taxon>Trichomalopsis</taxon>
    </lineage>
</organism>
<dbReference type="Pfam" id="PF00089">
    <property type="entry name" value="Trypsin"/>
    <property type="match status" value="1"/>
</dbReference>
<evidence type="ECO:0000313" key="4">
    <source>
        <dbReference type="Proteomes" id="UP000215335"/>
    </source>
</evidence>
<dbReference type="PROSITE" id="PS00134">
    <property type="entry name" value="TRYPSIN_HIS"/>
    <property type="match status" value="1"/>
</dbReference>
<dbReference type="Proteomes" id="UP000215335">
    <property type="component" value="Unassembled WGS sequence"/>
</dbReference>
<reference evidence="3 4" key="1">
    <citation type="journal article" date="2017" name="Curr. Biol.">
        <title>The Evolution of Venom by Co-option of Single-Copy Genes.</title>
        <authorList>
            <person name="Martinson E.O."/>
            <person name="Mrinalini"/>
            <person name="Kelkar Y.D."/>
            <person name="Chang C.H."/>
            <person name="Werren J.H."/>
        </authorList>
    </citation>
    <scope>NUCLEOTIDE SEQUENCE [LARGE SCALE GENOMIC DNA]</scope>
    <source>
        <strain evidence="3 4">Alberta</strain>
        <tissue evidence="3">Whole body</tissue>
    </source>
</reference>
<dbReference type="PROSITE" id="PS50240">
    <property type="entry name" value="TRYPSIN_DOM"/>
    <property type="match status" value="1"/>
</dbReference>
<evidence type="ECO:0000256" key="1">
    <source>
        <dbReference type="ARBA" id="ARBA00023157"/>
    </source>
</evidence>
<evidence type="ECO:0000313" key="3">
    <source>
        <dbReference type="EMBL" id="OXU24545.1"/>
    </source>
</evidence>
<dbReference type="GO" id="GO:0006508">
    <property type="term" value="P:proteolysis"/>
    <property type="evidence" value="ECO:0007669"/>
    <property type="project" value="InterPro"/>
</dbReference>
<comment type="caution">
    <text evidence="3">The sequence shown here is derived from an EMBL/GenBank/DDBJ whole genome shotgun (WGS) entry which is preliminary data.</text>
</comment>
<gene>
    <name evidence="3" type="ORF">TSAR_015613</name>
</gene>
<keyword evidence="4" id="KW-1185">Reference proteome</keyword>
<dbReference type="GO" id="GO:0004252">
    <property type="term" value="F:serine-type endopeptidase activity"/>
    <property type="evidence" value="ECO:0007669"/>
    <property type="project" value="InterPro"/>
</dbReference>
<dbReference type="InterPro" id="IPR009003">
    <property type="entry name" value="Peptidase_S1_PA"/>
</dbReference>
<dbReference type="FunFam" id="2.40.10.10:FF:000068">
    <property type="entry name" value="transmembrane protease serine 2"/>
    <property type="match status" value="1"/>
</dbReference>
<dbReference type="EMBL" id="NNAY01001273">
    <property type="protein sequence ID" value="OXU24545.1"/>
    <property type="molecule type" value="Genomic_DNA"/>
</dbReference>
<proteinExistence type="predicted"/>
<dbReference type="OrthoDB" id="6339452at2759"/>
<dbReference type="PRINTS" id="PR00722">
    <property type="entry name" value="CHYMOTRYPSIN"/>
</dbReference>
<dbReference type="PANTHER" id="PTHR24252">
    <property type="entry name" value="ACROSIN-RELATED"/>
    <property type="match status" value="1"/>
</dbReference>